<dbReference type="PROSITE" id="PS50005">
    <property type="entry name" value="TPR"/>
    <property type="match status" value="2"/>
</dbReference>
<organism evidence="4 8">
    <name type="scientific">Rotaria magnacalcarata</name>
    <dbReference type="NCBI Taxonomy" id="392030"/>
    <lineage>
        <taxon>Eukaryota</taxon>
        <taxon>Metazoa</taxon>
        <taxon>Spiralia</taxon>
        <taxon>Gnathifera</taxon>
        <taxon>Rotifera</taxon>
        <taxon>Eurotatoria</taxon>
        <taxon>Bdelloidea</taxon>
        <taxon>Philodinida</taxon>
        <taxon>Philodinidae</taxon>
        <taxon>Rotaria</taxon>
    </lineage>
</organism>
<evidence type="ECO:0000313" key="7">
    <source>
        <dbReference type="EMBL" id="CAF3843652.1"/>
    </source>
</evidence>
<protein>
    <recommendedName>
        <fullName evidence="10">Nephrocystin-3</fullName>
    </recommendedName>
</protein>
<evidence type="ECO:0000256" key="3">
    <source>
        <dbReference type="PROSITE-ProRule" id="PRU00339"/>
    </source>
</evidence>
<proteinExistence type="predicted"/>
<reference evidence="4" key="1">
    <citation type="submission" date="2021-02" db="EMBL/GenBank/DDBJ databases">
        <authorList>
            <person name="Nowell W R."/>
        </authorList>
    </citation>
    <scope>NUCLEOTIDE SEQUENCE</scope>
</reference>
<dbReference type="PANTHER" id="PTHR45641:SF19">
    <property type="entry name" value="NEPHROCYSTIN-3"/>
    <property type="match status" value="1"/>
</dbReference>
<evidence type="ECO:0000256" key="2">
    <source>
        <dbReference type="ARBA" id="ARBA00022803"/>
    </source>
</evidence>
<dbReference type="Proteomes" id="UP000663842">
    <property type="component" value="Unassembled WGS sequence"/>
</dbReference>
<name>A0A816ZX08_9BILA</name>
<evidence type="ECO:0000313" key="9">
    <source>
        <dbReference type="Proteomes" id="UP000663866"/>
    </source>
</evidence>
<accession>A0A816ZX08</accession>
<dbReference type="Pfam" id="PF13374">
    <property type="entry name" value="TPR_10"/>
    <property type="match status" value="1"/>
</dbReference>
<feature type="repeat" description="TPR" evidence="3">
    <location>
        <begin position="671"/>
        <end position="704"/>
    </location>
</feature>
<dbReference type="Gene3D" id="1.25.40.10">
    <property type="entry name" value="Tetratricopeptide repeat domain"/>
    <property type="match status" value="2"/>
</dbReference>
<dbReference type="SUPFAM" id="SSF48452">
    <property type="entry name" value="TPR-like"/>
    <property type="match status" value="2"/>
</dbReference>
<keyword evidence="2 3" id="KW-0802">TPR repeat</keyword>
<feature type="repeat" description="TPR" evidence="3">
    <location>
        <begin position="713"/>
        <end position="746"/>
    </location>
</feature>
<evidence type="ECO:0000313" key="6">
    <source>
        <dbReference type="EMBL" id="CAF3822609.1"/>
    </source>
</evidence>
<evidence type="ECO:0000313" key="8">
    <source>
        <dbReference type="Proteomes" id="UP000663856"/>
    </source>
</evidence>
<dbReference type="Pfam" id="PF13181">
    <property type="entry name" value="TPR_8"/>
    <property type="match status" value="1"/>
</dbReference>
<keyword evidence="9" id="KW-1185">Reference proteome</keyword>
<dbReference type="PANTHER" id="PTHR45641">
    <property type="entry name" value="TETRATRICOPEPTIDE REPEAT PROTEIN (AFU_ORTHOLOGUE AFUA_6G03870)"/>
    <property type="match status" value="1"/>
</dbReference>
<dbReference type="EMBL" id="CAJOBG010000502">
    <property type="protein sequence ID" value="CAF3822609.1"/>
    <property type="molecule type" value="Genomic_DNA"/>
</dbReference>
<dbReference type="InterPro" id="IPR011990">
    <property type="entry name" value="TPR-like_helical_dom_sf"/>
</dbReference>
<dbReference type="EMBL" id="CAJNRF010017806">
    <property type="protein sequence ID" value="CAF2240670.1"/>
    <property type="molecule type" value="Genomic_DNA"/>
</dbReference>
<dbReference type="Proteomes" id="UP000663887">
    <property type="component" value="Unassembled WGS sequence"/>
</dbReference>
<dbReference type="EMBL" id="CAJOBF010000611">
    <property type="protein sequence ID" value="CAF3843652.1"/>
    <property type="molecule type" value="Genomic_DNA"/>
</dbReference>
<dbReference type="Pfam" id="PF13424">
    <property type="entry name" value="TPR_12"/>
    <property type="match status" value="1"/>
</dbReference>
<evidence type="ECO:0000256" key="1">
    <source>
        <dbReference type="ARBA" id="ARBA00022737"/>
    </source>
</evidence>
<dbReference type="AlphaFoldDB" id="A0A816ZX08"/>
<dbReference type="SMART" id="SM00028">
    <property type="entry name" value="TPR"/>
    <property type="match status" value="7"/>
</dbReference>
<dbReference type="InterPro" id="IPR019734">
    <property type="entry name" value="TPR_rpt"/>
</dbReference>
<sequence>MGSILNKQHINESLELTNLTKTTRSKSVTENQDDFEECILVWLDSANQYNDDWIEESNHAREIINNLKTFDNPNDCINFIKMVVNDKVFLFVSHQYVHLICSVKAELRSLSSIYVYCDSTVTTIKRTQLETWAKANEPLITGVYLNSIECFSQLTEDVNDVCDHDSIPVTYLSPQIKNLNLKQASSFLIFHLFFQNILFHLSSSSSSSPIDKPEIQRILRSCFYYYRDNNKRSDEIKHFEQNYKSELAIDWYLRTKFLSRLLHKASRTQNFSLLLNYSFIFRDIQHLMDENKSIDSDSLQTNTYYRAQNLNADDLYRLRMNLNGIISINRYLDLCKTIEEAISEVSLKSNTLETVLYHFSVSHSYKSISDNKILLSIGTLFRIQHIGMQLDGIWHVHLNFMAKNDINEQVNTLLSEIDYIPHPYLTIGLVWDKIKQSSKADRFYRLLIGHLPKLDEETALICNYVGAIFRLKCQYTTALNYHQQALTIYQEKNQTNSSSYENIDRTYAQIALVYRDMGEILAAVKHFKLALKQGEEILGHVGEIYRNWGQFNIAQTYYQQTKVENNIGLCYIYQRMFSQALSHLKKETESISNINLGVYHQLQKEYSTALIFFERALEAVKNHPLDTAMIHSYLGLLHCDRRQWLLSLKHYEQALELYKRHLSTANHPTIALVHDGLGTLYLNKGEYRAAQREFERCLELQLRVLSPKHPDIAGTYNNLGGVFNEMGHYEQALLYHYEALAIATATLPIDHFDIKLYEHNITETKRKLAYN</sequence>
<dbReference type="Proteomes" id="UP000663856">
    <property type="component" value="Unassembled WGS sequence"/>
</dbReference>
<comment type="caution">
    <text evidence="4">The sequence shown here is derived from an EMBL/GenBank/DDBJ whole genome shotgun (WGS) entry which is preliminary data.</text>
</comment>
<evidence type="ECO:0000313" key="4">
    <source>
        <dbReference type="EMBL" id="CAF2240670.1"/>
    </source>
</evidence>
<keyword evidence="1" id="KW-0677">Repeat</keyword>
<dbReference type="Proteomes" id="UP000663866">
    <property type="component" value="Unassembled WGS sequence"/>
</dbReference>
<evidence type="ECO:0000313" key="5">
    <source>
        <dbReference type="EMBL" id="CAF2265318.1"/>
    </source>
</evidence>
<gene>
    <name evidence="6" type="ORF">OVN521_LOCUS5145</name>
    <name evidence="7" type="ORF">UXM345_LOCUS7388</name>
    <name evidence="4" type="ORF">WKI299_LOCUS36498</name>
    <name evidence="5" type="ORF">XDN619_LOCUS36580</name>
</gene>
<evidence type="ECO:0008006" key="10">
    <source>
        <dbReference type="Google" id="ProtNLM"/>
    </source>
</evidence>
<dbReference type="EMBL" id="CAJNRG010018888">
    <property type="protein sequence ID" value="CAF2265318.1"/>
    <property type="molecule type" value="Genomic_DNA"/>
</dbReference>